<keyword evidence="11" id="KW-1185">Reference proteome</keyword>
<dbReference type="InterPro" id="IPR034163">
    <property type="entry name" value="Aspergillopepsin-like_cat_dom"/>
</dbReference>
<dbReference type="InterPro" id="IPR033121">
    <property type="entry name" value="PEPTIDASE_A1"/>
</dbReference>
<gene>
    <name evidence="10" type="ORF">BGW36DRAFT_330687</name>
</gene>
<dbReference type="SUPFAM" id="SSF50630">
    <property type="entry name" value="Acid proteases"/>
    <property type="match status" value="1"/>
</dbReference>
<evidence type="ECO:0000256" key="3">
    <source>
        <dbReference type="ARBA" id="ARBA00022525"/>
    </source>
</evidence>
<organism evidence="10 11">
    <name type="scientific">Talaromyces proteolyticus</name>
    <dbReference type="NCBI Taxonomy" id="1131652"/>
    <lineage>
        <taxon>Eukaryota</taxon>
        <taxon>Fungi</taxon>
        <taxon>Dikarya</taxon>
        <taxon>Ascomycota</taxon>
        <taxon>Pezizomycotina</taxon>
        <taxon>Eurotiomycetes</taxon>
        <taxon>Eurotiomycetidae</taxon>
        <taxon>Eurotiales</taxon>
        <taxon>Trichocomaceae</taxon>
        <taxon>Talaromyces</taxon>
        <taxon>Talaromyces sect. Bacilispori</taxon>
    </lineage>
</organism>
<evidence type="ECO:0000259" key="9">
    <source>
        <dbReference type="PROSITE" id="PS51767"/>
    </source>
</evidence>
<comment type="similarity">
    <text evidence="2">Belongs to the peptidase A1 family.</text>
</comment>
<feature type="active site" evidence="7">
    <location>
        <position position="100"/>
    </location>
</feature>
<dbReference type="Gene3D" id="2.40.70.10">
    <property type="entry name" value="Acid Proteases"/>
    <property type="match status" value="2"/>
</dbReference>
<reference evidence="10" key="1">
    <citation type="submission" date="2021-12" db="EMBL/GenBank/DDBJ databases">
        <title>Convergent genome expansion in fungi linked to evolution of root-endophyte symbiosis.</title>
        <authorList>
            <consortium name="DOE Joint Genome Institute"/>
            <person name="Ke Y.-H."/>
            <person name="Bonito G."/>
            <person name="Liao H.-L."/>
            <person name="Looney B."/>
            <person name="Rojas-Flechas A."/>
            <person name="Nash J."/>
            <person name="Hameed K."/>
            <person name="Schadt C."/>
            <person name="Martin F."/>
            <person name="Crous P.W."/>
            <person name="Miettinen O."/>
            <person name="Magnuson J.K."/>
            <person name="Labbe J."/>
            <person name="Jacobson D."/>
            <person name="Doktycz M.J."/>
            <person name="Veneault-Fourrey C."/>
            <person name="Kuo A."/>
            <person name="Mondo S."/>
            <person name="Calhoun S."/>
            <person name="Riley R."/>
            <person name="Ohm R."/>
            <person name="LaButti K."/>
            <person name="Andreopoulos B."/>
            <person name="Pangilinan J."/>
            <person name="Nolan M."/>
            <person name="Tritt A."/>
            <person name="Clum A."/>
            <person name="Lipzen A."/>
            <person name="Daum C."/>
            <person name="Barry K."/>
            <person name="Grigoriev I.V."/>
            <person name="Vilgalys R."/>
        </authorList>
    </citation>
    <scope>NUCLEOTIDE SEQUENCE</scope>
    <source>
        <strain evidence="10">PMI_201</strain>
    </source>
</reference>
<dbReference type="FunFam" id="2.40.70.10:FF:000026">
    <property type="entry name" value="Endothiapepsin"/>
    <property type="match status" value="1"/>
</dbReference>
<evidence type="ECO:0000256" key="7">
    <source>
        <dbReference type="PIRSR" id="PIRSR601461-1"/>
    </source>
</evidence>
<feature type="chain" id="PRO_5042092224" evidence="8">
    <location>
        <begin position="19"/>
        <end position="394"/>
    </location>
</feature>
<evidence type="ECO:0000256" key="6">
    <source>
        <dbReference type="ARBA" id="ARBA00022801"/>
    </source>
</evidence>
<sequence>MAPSTVAFSLVALSAVAAALPATPASQGFSLQQVAVPKGVARHPAAHLAKAYSKYGAAVPSNVAAAAAATGSVTTTPGQGEEEYITKITVGDATLNIDIDTGSADLWAFSSLTPASERKGHNYYKPGSSSKKLEGYTWDISYGDGSSASGDVYTDTVKVGGVSFDKQAIEAATKASSEFTQNTEIDGLLGLAFSSINTVSPKPQKTFFDNVKDYLSKPIFGVLLKHGAPGVYDFGFTDDSKYTGEITYTDVDDSEGFWSFTADGYSVGSSSEDSVSASESVTGIADTGTTLLLDDSIVDAYYKKVDGAEYDSSQGGYVFPSSTTPPDLSFKIGGYTATVPGKYIAFASVGSDQIYGGLQSNSGIGLSIFGDVFLKSQYVVFDSEGPQIGFAAQK</sequence>
<keyword evidence="4" id="KW-0645">Protease</keyword>
<feature type="active site" evidence="7">
    <location>
        <position position="286"/>
    </location>
</feature>
<comment type="subcellular location">
    <subcellularLocation>
        <location evidence="1">Secreted</location>
    </subcellularLocation>
</comment>
<dbReference type="GO" id="GO:0004190">
    <property type="term" value="F:aspartic-type endopeptidase activity"/>
    <property type="evidence" value="ECO:0007669"/>
    <property type="project" value="UniProtKB-KW"/>
</dbReference>
<comment type="caution">
    <text evidence="10">The sequence shown here is derived from an EMBL/GenBank/DDBJ whole genome shotgun (WGS) entry which is preliminary data.</text>
</comment>
<proteinExistence type="inferred from homology"/>
<dbReference type="PRINTS" id="PR00792">
    <property type="entry name" value="PEPSIN"/>
</dbReference>
<keyword evidence="3" id="KW-0964">Secreted</keyword>
<name>A0AAD4KI42_9EURO</name>
<keyword evidence="6" id="KW-0378">Hydrolase</keyword>
<dbReference type="AlphaFoldDB" id="A0AAD4KI42"/>
<feature type="domain" description="Peptidase A1" evidence="9">
    <location>
        <begin position="84"/>
        <end position="391"/>
    </location>
</feature>
<dbReference type="PANTHER" id="PTHR47966:SF2">
    <property type="entry name" value="ASPERGILLOPEPSIN-1-RELATED"/>
    <property type="match status" value="1"/>
</dbReference>
<dbReference type="Proteomes" id="UP001201262">
    <property type="component" value="Unassembled WGS sequence"/>
</dbReference>
<dbReference type="RefSeq" id="XP_046065399.1">
    <property type="nucleotide sequence ID" value="XM_046212818.1"/>
</dbReference>
<dbReference type="PANTHER" id="PTHR47966">
    <property type="entry name" value="BETA-SITE APP-CLEAVING ENZYME, ISOFORM A-RELATED"/>
    <property type="match status" value="1"/>
</dbReference>
<evidence type="ECO:0000256" key="2">
    <source>
        <dbReference type="ARBA" id="ARBA00007447"/>
    </source>
</evidence>
<dbReference type="PROSITE" id="PS51767">
    <property type="entry name" value="PEPTIDASE_A1"/>
    <property type="match status" value="1"/>
</dbReference>
<accession>A0AAD4KI42</accession>
<protein>
    <submittedName>
        <fullName evidence="10">Aspartic proteinase II-1</fullName>
    </submittedName>
</protein>
<evidence type="ECO:0000256" key="4">
    <source>
        <dbReference type="ARBA" id="ARBA00022670"/>
    </source>
</evidence>
<dbReference type="GO" id="GO:0006508">
    <property type="term" value="P:proteolysis"/>
    <property type="evidence" value="ECO:0007669"/>
    <property type="project" value="UniProtKB-KW"/>
</dbReference>
<dbReference type="Pfam" id="PF00026">
    <property type="entry name" value="Asp"/>
    <property type="match status" value="1"/>
</dbReference>
<dbReference type="CDD" id="cd06097">
    <property type="entry name" value="Aspergillopepsin_like"/>
    <property type="match status" value="1"/>
</dbReference>
<evidence type="ECO:0000256" key="5">
    <source>
        <dbReference type="ARBA" id="ARBA00022750"/>
    </source>
</evidence>
<dbReference type="EMBL" id="JAJTJA010000016">
    <property type="protein sequence ID" value="KAH8688973.1"/>
    <property type="molecule type" value="Genomic_DNA"/>
</dbReference>
<feature type="signal peptide" evidence="8">
    <location>
        <begin position="1"/>
        <end position="18"/>
    </location>
</feature>
<dbReference type="GeneID" id="70243105"/>
<evidence type="ECO:0000256" key="8">
    <source>
        <dbReference type="SAM" id="SignalP"/>
    </source>
</evidence>
<dbReference type="FunFam" id="2.40.70.10:FF:000024">
    <property type="entry name" value="Endothiapepsin"/>
    <property type="match status" value="1"/>
</dbReference>
<keyword evidence="5" id="KW-0064">Aspartyl protease</keyword>
<keyword evidence="8" id="KW-0732">Signal</keyword>
<evidence type="ECO:0000313" key="10">
    <source>
        <dbReference type="EMBL" id="KAH8688973.1"/>
    </source>
</evidence>
<evidence type="ECO:0000313" key="11">
    <source>
        <dbReference type="Proteomes" id="UP001201262"/>
    </source>
</evidence>
<dbReference type="GO" id="GO:0005576">
    <property type="term" value="C:extracellular region"/>
    <property type="evidence" value="ECO:0007669"/>
    <property type="project" value="UniProtKB-SubCell"/>
</dbReference>
<evidence type="ECO:0000256" key="1">
    <source>
        <dbReference type="ARBA" id="ARBA00004613"/>
    </source>
</evidence>
<dbReference type="InterPro" id="IPR021109">
    <property type="entry name" value="Peptidase_aspartic_dom_sf"/>
</dbReference>
<dbReference type="InterPro" id="IPR001461">
    <property type="entry name" value="Aspartic_peptidase_A1"/>
</dbReference>